<dbReference type="RefSeq" id="WP_148700217.1">
    <property type="nucleotide sequence ID" value="NZ_CP007174.1"/>
</dbReference>
<dbReference type="AlphaFoldDB" id="A0A075MRK5"/>
<dbReference type="GeneID" id="41597176"/>
<dbReference type="Proteomes" id="UP000028194">
    <property type="component" value="Chromosome"/>
</dbReference>
<dbReference type="EMBL" id="CP007174">
    <property type="protein sequence ID" value="AIF83447.1"/>
    <property type="molecule type" value="Genomic_DNA"/>
</dbReference>
<reference evidence="1 2" key="1">
    <citation type="journal article" date="2014" name="PLoS ONE">
        <title>Genome Sequence of Candidatus Nitrososphaera evergladensis from Group I.1b Enriched from Everglades Soil Reveals Novel Genomic Features of the Ammonia-Oxidizing Archaea.</title>
        <authorList>
            <person name="Zhalnina K.V."/>
            <person name="Dias R."/>
            <person name="Leonard M.T."/>
            <person name="Dorr de Quadros P."/>
            <person name="Camargo F.A."/>
            <person name="Drew J.C."/>
            <person name="Farmerie W.G."/>
            <person name="Daroub S.H."/>
            <person name="Triplett E.W."/>
        </authorList>
    </citation>
    <scope>NUCLEOTIDE SEQUENCE [LARGE SCALE GENOMIC DNA]</scope>
    <source>
        <strain evidence="1 2">SR1</strain>
    </source>
</reference>
<keyword evidence="2" id="KW-1185">Reference proteome</keyword>
<accession>A0A075MRK5</accession>
<dbReference type="KEGG" id="nev:NTE_01380"/>
<sequence length="206" mass="23112">MFAADAGSERATNIEDYQNTCTEFIIDISRDYKDWVDRYQLGEQETARRKGVIENIVKTTNDWINRFGTTIKKVDIIMNDGVNKMAENTAGYPFGFEALVLGKSRYATHPVGDVRINVKAVPRPGRLVRIGNYQKDELLLLSASAQVGFSLSQESRKGADILDDYIIIDAKNCQRGDVLSLTVVVEEMQDDYVAESRGYSTLVLLT</sequence>
<gene>
    <name evidence="1" type="ORF">NTE_01380</name>
</gene>
<organism evidence="1 2">
    <name type="scientific">Candidatus Nitrososphaera evergladensis SR1</name>
    <dbReference type="NCBI Taxonomy" id="1459636"/>
    <lineage>
        <taxon>Archaea</taxon>
        <taxon>Nitrososphaerota</taxon>
        <taxon>Nitrososphaeria</taxon>
        <taxon>Nitrososphaerales</taxon>
        <taxon>Nitrososphaeraceae</taxon>
        <taxon>Nitrososphaera</taxon>
    </lineage>
</organism>
<protein>
    <submittedName>
        <fullName evidence="1">Uncharacterized protein</fullName>
    </submittedName>
</protein>
<dbReference type="STRING" id="1459636.NTE_01380"/>
<evidence type="ECO:0000313" key="2">
    <source>
        <dbReference type="Proteomes" id="UP000028194"/>
    </source>
</evidence>
<proteinExistence type="predicted"/>
<dbReference type="eggNOG" id="arCOG08734">
    <property type="taxonomic scope" value="Archaea"/>
</dbReference>
<name>A0A075MRK5_9ARCH</name>
<dbReference type="OrthoDB" id="10526at2157"/>
<dbReference type="HOGENOM" id="CLU_1292063_0_0_2"/>
<evidence type="ECO:0000313" key="1">
    <source>
        <dbReference type="EMBL" id="AIF83447.1"/>
    </source>
</evidence>